<sequence>MRLNKRYFLFTFLLFFTALCAGMQAHHNDNVQSFSENISRNSTVQNLDYQSPTGFYVQENTTDDSDSDCEELEIAKFGFSAIIQKYKDSFLRIYFCNTQPIAVHNHNYTAMPRYILYHALKIAG</sequence>
<dbReference type="KEGG" id="kfa:Q73A0000_01160"/>
<gene>
    <name evidence="2" type="ORF">Q73A0000_01160</name>
</gene>
<dbReference type="RefSeq" id="WP_193812263.1">
    <property type="nucleotide sequence ID" value="NZ_CP040442.1"/>
</dbReference>
<evidence type="ECO:0000313" key="2">
    <source>
        <dbReference type="EMBL" id="QOW09052.1"/>
    </source>
</evidence>
<organism evidence="2 3">
    <name type="scientific">Kaistella flava</name>
    <name type="common">ex Peng et al. 2021</name>
    <dbReference type="NCBI Taxonomy" id="2038776"/>
    <lineage>
        <taxon>Bacteria</taxon>
        <taxon>Pseudomonadati</taxon>
        <taxon>Bacteroidota</taxon>
        <taxon>Flavobacteriia</taxon>
        <taxon>Flavobacteriales</taxon>
        <taxon>Weeksellaceae</taxon>
        <taxon>Chryseobacterium group</taxon>
        <taxon>Kaistella</taxon>
    </lineage>
</organism>
<reference evidence="2 3" key="1">
    <citation type="submission" date="2019-05" db="EMBL/GenBank/DDBJ databases">
        <title>Chryseobacterium sp. isolated from King George Island, maritime Antarctica.</title>
        <authorList>
            <person name="Peng X."/>
        </authorList>
    </citation>
    <scope>NUCLEOTIDE SEQUENCE [LARGE SCALE GENOMIC DNA]</scope>
    <source>
        <strain evidence="2 3">7-3A</strain>
    </source>
</reference>
<feature type="chain" id="PRO_5032963828" evidence="1">
    <location>
        <begin position="22"/>
        <end position="124"/>
    </location>
</feature>
<dbReference type="AlphaFoldDB" id="A0A7M2Y6J6"/>
<keyword evidence="1" id="KW-0732">Signal</keyword>
<keyword evidence="3" id="KW-1185">Reference proteome</keyword>
<proteinExistence type="predicted"/>
<dbReference type="EMBL" id="CP040442">
    <property type="protein sequence ID" value="QOW09052.1"/>
    <property type="molecule type" value="Genomic_DNA"/>
</dbReference>
<dbReference type="Proteomes" id="UP000594195">
    <property type="component" value="Chromosome"/>
</dbReference>
<accession>A0A7M2Y6J6</accession>
<feature type="signal peptide" evidence="1">
    <location>
        <begin position="1"/>
        <end position="21"/>
    </location>
</feature>
<evidence type="ECO:0000313" key="3">
    <source>
        <dbReference type="Proteomes" id="UP000594195"/>
    </source>
</evidence>
<protein>
    <submittedName>
        <fullName evidence="2">Uncharacterized protein</fullName>
    </submittedName>
</protein>
<name>A0A7M2Y6J6_9FLAO</name>
<evidence type="ECO:0000256" key="1">
    <source>
        <dbReference type="SAM" id="SignalP"/>
    </source>
</evidence>